<name>A0A7X6RTF3_9ACTN</name>
<protein>
    <submittedName>
        <fullName evidence="1">Uncharacterized protein</fullName>
    </submittedName>
</protein>
<sequence>MGEILISFERDDIDDFRATADSIKEEFQILESRLLSDGRTKPNNLRVGDFGSEYRDEYNSVSTFFNRTGDDIELTATEEEQESQ</sequence>
<accession>A0A7X6RTF3</accession>
<dbReference type="AlphaFoldDB" id="A0A7X6RTF3"/>
<dbReference type="EMBL" id="JAAXPG010000041">
    <property type="protein sequence ID" value="NKZ01664.1"/>
    <property type="molecule type" value="Genomic_DNA"/>
</dbReference>
<evidence type="ECO:0000313" key="2">
    <source>
        <dbReference type="Proteomes" id="UP000553209"/>
    </source>
</evidence>
<reference evidence="1 2" key="1">
    <citation type="submission" date="2020-04" db="EMBL/GenBank/DDBJ databases">
        <title>MicrobeNet Type strains.</title>
        <authorList>
            <person name="Nicholson A.C."/>
        </authorList>
    </citation>
    <scope>NUCLEOTIDE SEQUENCE [LARGE SCALE GENOMIC DNA]</scope>
    <source>
        <strain evidence="1 2">ATCC 23612</strain>
    </source>
</reference>
<dbReference type="Proteomes" id="UP000553209">
    <property type="component" value="Unassembled WGS sequence"/>
</dbReference>
<keyword evidence="2" id="KW-1185">Reference proteome</keyword>
<organism evidence="1 2">
    <name type="scientific">Nocardiopsis alborubida</name>
    <dbReference type="NCBI Taxonomy" id="146802"/>
    <lineage>
        <taxon>Bacteria</taxon>
        <taxon>Bacillati</taxon>
        <taxon>Actinomycetota</taxon>
        <taxon>Actinomycetes</taxon>
        <taxon>Streptosporangiales</taxon>
        <taxon>Nocardiopsidaceae</taxon>
        <taxon>Nocardiopsis</taxon>
    </lineage>
</organism>
<dbReference type="RefSeq" id="WP_168444194.1">
    <property type="nucleotide sequence ID" value="NZ_JAAXPG010000041.1"/>
</dbReference>
<comment type="caution">
    <text evidence="1">The sequence shown here is derived from an EMBL/GenBank/DDBJ whole genome shotgun (WGS) entry which is preliminary data.</text>
</comment>
<proteinExistence type="predicted"/>
<evidence type="ECO:0000313" key="1">
    <source>
        <dbReference type="EMBL" id="NKZ01664.1"/>
    </source>
</evidence>
<gene>
    <name evidence="1" type="ORF">HGB44_28940</name>
</gene>